<dbReference type="InterPro" id="IPR012340">
    <property type="entry name" value="NA-bd_OB-fold"/>
</dbReference>
<reference evidence="5 6" key="1">
    <citation type="submission" date="2016-10" db="EMBL/GenBank/DDBJ databases">
        <authorList>
            <person name="de Groot N.N."/>
        </authorList>
    </citation>
    <scope>NUCLEOTIDE SEQUENCE [LARGE SCALE GENOMIC DNA]</scope>
    <source>
        <strain evidence="5 6">DSM 15230</strain>
    </source>
</reference>
<sequence length="145" mass="15696">MNSVQVLGNLTRDPQIRATKTGRAVASFSIAVNRSYTTPQGETRELTDFINVVAWGGLAESVGNQLKKGTRVFVEGRYSTRSYEAQDGSRRYVTEVVANLIAIPLRNTSGGHPVASAGFADSEPSQTRGNFDQFGPSSPDEQIPF</sequence>
<dbReference type="OrthoDB" id="9809878at2"/>
<dbReference type="GO" id="GO:0009295">
    <property type="term" value="C:nucleoid"/>
    <property type="evidence" value="ECO:0007669"/>
    <property type="project" value="TreeGrafter"/>
</dbReference>
<evidence type="ECO:0000313" key="6">
    <source>
        <dbReference type="Proteomes" id="UP000199689"/>
    </source>
</evidence>
<evidence type="ECO:0000256" key="4">
    <source>
        <dbReference type="SAM" id="MobiDB-lite"/>
    </source>
</evidence>
<comment type="caution">
    <text evidence="2">Lacks conserved residue(s) required for the propagation of feature annotation.</text>
</comment>
<dbReference type="GO" id="GO:0006260">
    <property type="term" value="P:DNA replication"/>
    <property type="evidence" value="ECO:0007669"/>
    <property type="project" value="InterPro"/>
</dbReference>
<dbReference type="GeneID" id="87755762"/>
<keyword evidence="1 2" id="KW-0238">DNA-binding</keyword>
<dbReference type="AlphaFoldDB" id="A0A1G5VL40"/>
<dbReference type="Pfam" id="PF00436">
    <property type="entry name" value="SSB"/>
    <property type="match status" value="1"/>
</dbReference>
<dbReference type="CDD" id="cd04496">
    <property type="entry name" value="SSB_OBF"/>
    <property type="match status" value="1"/>
</dbReference>
<dbReference type="RefSeq" id="WP_091363959.1">
    <property type="nucleotide sequence ID" value="NZ_CAUWGZ010000033.1"/>
</dbReference>
<comment type="subunit">
    <text evidence="2">Homotetramer.</text>
</comment>
<proteinExistence type="inferred from homology"/>
<name>A0A1G5VL40_9FIRM</name>
<feature type="region of interest" description="Disordered" evidence="4">
    <location>
        <begin position="114"/>
        <end position="145"/>
    </location>
</feature>
<evidence type="ECO:0000256" key="2">
    <source>
        <dbReference type="HAMAP-Rule" id="MF_00984"/>
    </source>
</evidence>
<dbReference type="EMBL" id="FMXA01000007">
    <property type="protein sequence ID" value="SDA46438.1"/>
    <property type="molecule type" value="Genomic_DNA"/>
</dbReference>
<dbReference type="PANTHER" id="PTHR10302:SF27">
    <property type="entry name" value="SINGLE-STRANDED DNA-BINDING PROTEIN"/>
    <property type="match status" value="1"/>
</dbReference>
<dbReference type="PANTHER" id="PTHR10302">
    <property type="entry name" value="SINGLE-STRANDED DNA-BINDING PROTEIN"/>
    <property type="match status" value="1"/>
</dbReference>
<keyword evidence="6" id="KW-1185">Reference proteome</keyword>
<accession>A0A1G5VL40</accession>
<dbReference type="Proteomes" id="UP000199689">
    <property type="component" value="Unassembled WGS sequence"/>
</dbReference>
<dbReference type="Gene3D" id="2.40.50.140">
    <property type="entry name" value="Nucleic acid-binding proteins"/>
    <property type="match status" value="1"/>
</dbReference>
<dbReference type="InterPro" id="IPR000424">
    <property type="entry name" value="Primosome_PriB/ssb"/>
</dbReference>
<dbReference type="HAMAP" id="MF_00984">
    <property type="entry name" value="SSB"/>
    <property type="match status" value="1"/>
</dbReference>
<dbReference type="NCBIfam" id="TIGR00621">
    <property type="entry name" value="ssb"/>
    <property type="match status" value="1"/>
</dbReference>
<evidence type="ECO:0000256" key="1">
    <source>
        <dbReference type="ARBA" id="ARBA00023125"/>
    </source>
</evidence>
<gene>
    <name evidence="5" type="ORF">SAMN02910343_00728</name>
</gene>
<dbReference type="STRING" id="209880.SAMN02910343_00728"/>
<feature type="compositionally biased region" description="Polar residues" evidence="4">
    <location>
        <begin position="123"/>
        <end position="145"/>
    </location>
</feature>
<dbReference type="PROSITE" id="PS50935">
    <property type="entry name" value="SSB"/>
    <property type="match status" value="1"/>
</dbReference>
<dbReference type="GO" id="GO:0003697">
    <property type="term" value="F:single-stranded DNA binding"/>
    <property type="evidence" value="ECO:0007669"/>
    <property type="project" value="UniProtKB-UniRule"/>
</dbReference>
<dbReference type="InterPro" id="IPR011344">
    <property type="entry name" value="ssDNA-bd"/>
</dbReference>
<protein>
    <recommendedName>
        <fullName evidence="2 3">Single-stranded DNA-binding protein</fullName>
        <shortName evidence="2">SSB</shortName>
    </recommendedName>
</protein>
<dbReference type="SUPFAM" id="SSF50249">
    <property type="entry name" value="Nucleic acid-binding proteins"/>
    <property type="match status" value="1"/>
</dbReference>
<organism evidence="5 6">
    <name type="scientific">Allisonella histaminiformans</name>
    <dbReference type="NCBI Taxonomy" id="209880"/>
    <lineage>
        <taxon>Bacteria</taxon>
        <taxon>Bacillati</taxon>
        <taxon>Bacillota</taxon>
        <taxon>Negativicutes</taxon>
        <taxon>Veillonellales</taxon>
        <taxon>Veillonellaceae</taxon>
        <taxon>Allisonella</taxon>
    </lineage>
</organism>
<evidence type="ECO:0000256" key="3">
    <source>
        <dbReference type="RuleBase" id="RU000524"/>
    </source>
</evidence>
<evidence type="ECO:0000313" key="5">
    <source>
        <dbReference type="EMBL" id="SDA46438.1"/>
    </source>
</evidence>